<dbReference type="RefSeq" id="WP_173493264.1">
    <property type="nucleotide sequence ID" value="NZ_CP054056.1"/>
</dbReference>
<comment type="catalytic activity">
    <reaction evidence="15 17">
        <text>N-acetyl-alpha-D-glucosamine 1-phosphate + UTP + H(+) = UDP-N-acetyl-alpha-D-glucosamine + diphosphate</text>
        <dbReference type="Rhea" id="RHEA:13509"/>
        <dbReference type="ChEBI" id="CHEBI:15378"/>
        <dbReference type="ChEBI" id="CHEBI:33019"/>
        <dbReference type="ChEBI" id="CHEBI:46398"/>
        <dbReference type="ChEBI" id="CHEBI:57705"/>
        <dbReference type="ChEBI" id="CHEBI:57776"/>
        <dbReference type="EC" id="2.7.7.23"/>
    </reaction>
</comment>
<keyword evidence="13 17" id="KW-0961">Cell wall biogenesis/degradation</keyword>
<feature type="binding site" evidence="17">
    <location>
        <position position="336"/>
    </location>
    <ligand>
        <name>UDP-N-acetyl-alpha-D-glucosamine</name>
        <dbReference type="ChEBI" id="CHEBI:57705"/>
    </ligand>
</feature>
<dbReference type="GO" id="GO:0019134">
    <property type="term" value="F:glucosamine-1-phosphate N-acetyltransferase activity"/>
    <property type="evidence" value="ECO:0007669"/>
    <property type="project" value="UniProtKB-UniRule"/>
</dbReference>
<dbReference type="PANTHER" id="PTHR43584:SF3">
    <property type="entry name" value="BIFUNCTIONAL PROTEIN GLMU"/>
    <property type="match status" value="1"/>
</dbReference>
<keyword evidence="9 17" id="KW-0133">Cell shape</keyword>
<feature type="region of interest" description="N-acetyltransferase" evidence="17">
    <location>
        <begin position="255"/>
        <end position="473"/>
    </location>
</feature>
<keyword evidence="8 17" id="KW-0460">Magnesium</keyword>
<feature type="binding site" evidence="17">
    <location>
        <position position="380"/>
    </location>
    <ligand>
        <name>UDP-N-acetyl-alpha-D-glucosamine</name>
        <dbReference type="ChEBI" id="CHEBI:57705"/>
    </ligand>
</feature>
<dbReference type="InterPro" id="IPR005882">
    <property type="entry name" value="Bifunctional_GlmU"/>
</dbReference>
<dbReference type="Gene3D" id="2.160.10.10">
    <property type="entry name" value="Hexapeptide repeat proteins"/>
    <property type="match status" value="1"/>
</dbReference>
<evidence type="ECO:0000256" key="6">
    <source>
        <dbReference type="ARBA" id="ARBA00022723"/>
    </source>
</evidence>
<dbReference type="NCBIfam" id="TIGR01173">
    <property type="entry name" value="glmU"/>
    <property type="match status" value="1"/>
</dbReference>
<dbReference type="EMBL" id="CP054056">
    <property type="protein sequence ID" value="QKJ24967.1"/>
    <property type="molecule type" value="Genomic_DNA"/>
</dbReference>
<keyword evidence="5 17" id="KW-0548">Nucleotidyltransferase</keyword>
<evidence type="ECO:0000256" key="9">
    <source>
        <dbReference type="ARBA" id="ARBA00022960"/>
    </source>
</evidence>
<feature type="binding site" evidence="17">
    <location>
        <position position="144"/>
    </location>
    <ligand>
        <name>UDP-N-acetyl-alpha-D-glucosamine</name>
        <dbReference type="ChEBI" id="CHEBI:57705"/>
    </ligand>
</feature>
<dbReference type="InterPro" id="IPR029044">
    <property type="entry name" value="Nucleotide-diphossugar_trans"/>
</dbReference>
<feature type="binding site" evidence="17">
    <location>
        <position position="107"/>
    </location>
    <ligand>
        <name>Mg(2+)</name>
        <dbReference type="ChEBI" id="CHEBI:18420"/>
    </ligand>
</feature>
<feature type="binding site" evidence="17">
    <location>
        <position position="23"/>
    </location>
    <ligand>
        <name>UDP-N-acetyl-alpha-D-glucosamine</name>
        <dbReference type="ChEBI" id="CHEBI:57705"/>
    </ligand>
</feature>
<evidence type="ECO:0000256" key="15">
    <source>
        <dbReference type="ARBA" id="ARBA00048493"/>
    </source>
</evidence>
<dbReference type="GO" id="GO:0009252">
    <property type="term" value="P:peptidoglycan biosynthetic process"/>
    <property type="evidence" value="ECO:0007669"/>
    <property type="project" value="UniProtKB-UniRule"/>
</dbReference>
<feature type="binding site" evidence="17">
    <location>
        <begin position="81"/>
        <end position="82"/>
    </location>
    <ligand>
        <name>UDP-N-acetyl-alpha-D-glucosamine</name>
        <dbReference type="ChEBI" id="CHEBI:57705"/>
    </ligand>
</feature>
<evidence type="ECO:0000259" key="19">
    <source>
        <dbReference type="Pfam" id="PF12804"/>
    </source>
</evidence>
<dbReference type="GO" id="GO:0071555">
    <property type="term" value="P:cell wall organization"/>
    <property type="evidence" value="ECO:0007669"/>
    <property type="project" value="UniProtKB-KW"/>
</dbReference>
<feature type="binding site" evidence="17">
    <location>
        <begin position="389"/>
        <end position="390"/>
    </location>
    <ligand>
        <name>acetyl-CoA</name>
        <dbReference type="ChEBI" id="CHEBI:57288"/>
    </ligand>
</feature>
<keyword evidence="10 17" id="KW-0573">Peptidoglycan synthesis</keyword>
<keyword evidence="4 17" id="KW-0808">Transferase</keyword>
<dbReference type="UniPathway" id="UPA00973"/>
<evidence type="ECO:0000256" key="10">
    <source>
        <dbReference type="ARBA" id="ARBA00022984"/>
    </source>
</evidence>
<dbReference type="Gene3D" id="3.90.550.10">
    <property type="entry name" value="Spore Coat Polysaccharide Biosynthesis Protein SpsA, Chain A"/>
    <property type="match status" value="1"/>
</dbReference>
<comment type="catalytic activity">
    <reaction evidence="14 17">
        <text>alpha-D-glucosamine 1-phosphate + acetyl-CoA = N-acetyl-alpha-D-glucosamine 1-phosphate + CoA + H(+)</text>
        <dbReference type="Rhea" id="RHEA:13725"/>
        <dbReference type="ChEBI" id="CHEBI:15378"/>
        <dbReference type="ChEBI" id="CHEBI:57287"/>
        <dbReference type="ChEBI" id="CHEBI:57288"/>
        <dbReference type="ChEBI" id="CHEBI:57776"/>
        <dbReference type="ChEBI" id="CHEBI:58516"/>
        <dbReference type="EC" id="2.3.1.157"/>
    </reaction>
</comment>
<feature type="binding site" evidence="17">
    <location>
        <position position="383"/>
    </location>
    <ligand>
        <name>acetyl-CoA</name>
        <dbReference type="ChEBI" id="CHEBI:57288"/>
    </ligand>
</feature>
<dbReference type="SUPFAM" id="SSF51161">
    <property type="entry name" value="Trimeric LpxA-like enzymes"/>
    <property type="match status" value="1"/>
</dbReference>
<feature type="binding site" evidence="17">
    <location>
        <position position="231"/>
    </location>
    <ligand>
        <name>UDP-N-acetyl-alpha-D-glucosamine</name>
        <dbReference type="ChEBI" id="CHEBI:57705"/>
    </ligand>
</feature>
<dbReference type="KEGG" id="aqg:HRU87_01830"/>
<comment type="pathway">
    <text evidence="17">Nucleotide-sugar biosynthesis; UDP-N-acetyl-alpha-D-glucosamine biosynthesis; UDP-N-acetyl-alpha-D-glucosamine from N-acetyl-alpha-D-glucosamine 1-phosphate: step 1/1.</text>
</comment>
<dbReference type="GO" id="GO:0016020">
    <property type="term" value="C:membrane"/>
    <property type="evidence" value="ECO:0007669"/>
    <property type="project" value="GOC"/>
</dbReference>
<dbReference type="SUPFAM" id="SSF53448">
    <property type="entry name" value="Nucleotide-diphospho-sugar transferases"/>
    <property type="match status" value="1"/>
</dbReference>
<evidence type="ECO:0000313" key="20">
    <source>
        <dbReference type="EMBL" id="QKJ24967.1"/>
    </source>
</evidence>
<comment type="subunit">
    <text evidence="17">Homotrimer.</text>
</comment>
<feature type="binding site" evidence="17">
    <location>
        <position position="76"/>
    </location>
    <ligand>
        <name>UDP-N-acetyl-alpha-D-glucosamine</name>
        <dbReference type="ChEBI" id="CHEBI:57705"/>
    </ligand>
</feature>
<dbReference type="GO" id="GO:0008360">
    <property type="term" value="P:regulation of cell shape"/>
    <property type="evidence" value="ECO:0007669"/>
    <property type="project" value="UniProtKB-KW"/>
</dbReference>
<feature type="binding site" evidence="17">
    <location>
        <begin position="105"/>
        <end position="107"/>
    </location>
    <ligand>
        <name>UDP-N-acetyl-alpha-D-glucosamine</name>
        <dbReference type="ChEBI" id="CHEBI:57705"/>
    </ligand>
</feature>
<dbReference type="InterPro" id="IPR025877">
    <property type="entry name" value="MobA-like_NTP_Trfase"/>
</dbReference>
<keyword evidence="3 17" id="KW-0963">Cytoplasm</keyword>
<protein>
    <recommendedName>
        <fullName evidence="17">Bifunctional protein GlmU</fullName>
    </recommendedName>
    <domain>
        <recommendedName>
            <fullName evidence="17">UDP-N-acetylglucosamine pyrophosphorylase</fullName>
            <ecNumber evidence="17">2.7.7.23</ecNumber>
        </recommendedName>
        <alternativeName>
            <fullName evidence="17">N-acetylglucosamine-1-phosphate uridyltransferase</fullName>
        </alternativeName>
    </domain>
    <domain>
        <recommendedName>
            <fullName evidence="17">Glucosamine-1-phosphate N-acetyltransferase</fullName>
            <ecNumber evidence="17">2.3.1.157</ecNumber>
        </recommendedName>
    </domain>
</protein>
<evidence type="ECO:0000256" key="2">
    <source>
        <dbReference type="ARBA" id="ARBA00007947"/>
    </source>
</evidence>
<dbReference type="PANTHER" id="PTHR43584">
    <property type="entry name" value="NUCLEOTIDYL TRANSFERASE"/>
    <property type="match status" value="1"/>
</dbReference>
<proteinExistence type="inferred from homology"/>
<dbReference type="CDD" id="cd03353">
    <property type="entry name" value="LbH_GlmU_C"/>
    <property type="match status" value="1"/>
</dbReference>
<keyword evidence="21" id="KW-1185">Reference proteome</keyword>
<evidence type="ECO:0000256" key="1">
    <source>
        <dbReference type="ARBA" id="ARBA00007707"/>
    </source>
</evidence>
<evidence type="ECO:0000256" key="4">
    <source>
        <dbReference type="ARBA" id="ARBA00022679"/>
    </source>
</evidence>
<feature type="region of interest" description="Linker" evidence="17">
    <location>
        <begin position="234"/>
        <end position="254"/>
    </location>
</feature>
<evidence type="ECO:0000256" key="8">
    <source>
        <dbReference type="ARBA" id="ARBA00022842"/>
    </source>
</evidence>
<comment type="similarity">
    <text evidence="2 17">In the N-terminal section; belongs to the N-acetylglucosamine-1-phosphate uridyltransferase family.</text>
</comment>
<dbReference type="Proteomes" id="UP000501003">
    <property type="component" value="Chromosome"/>
</dbReference>
<dbReference type="HAMAP" id="MF_01631">
    <property type="entry name" value="GlmU"/>
    <property type="match status" value="1"/>
</dbReference>
<reference evidence="20 21" key="1">
    <citation type="submission" date="2020-05" db="EMBL/GenBank/DDBJ databases">
        <title>Aquirufa sp. strain 15G-AUS-rot a new Aquirufa species.</title>
        <authorList>
            <person name="Pitt A."/>
            <person name="Hahn M.W."/>
        </authorList>
    </citation>
    <scope>NUCLEOTIDE SEQUENCE [LARGE SCALE GENOMIC DNA]</scope>
    <source>
        <strain evidence="20 21">15G-AUS-rot</strain>
    </source>
</reference>
<feature type="binding site" evidence="17">
    <location>
        <position position="369"/>
    </location>
    <ligand>
        <name>UDP-N-acetyl-alpha-D-glucosamine</name>
        <dbReference type="ChEBI" id="CHEBI:57705"/>
    </ligand>
</feature>
<dbReference type="GO" id="GO:0009245">
    <property type="term" value="P:lipid A biosynthetic process"/>
    <property type="evidence" value="ECO:0007669"/>
    <property type="project" value="UniProtKB-UniRule"/>
</dbReference>
<feature type="active site" description="Proton acceptor" evidence="17">
    <location>
        <position position="366"/>
    </location>
</feature>
<evidence type="ECO:0000313" key="21">
    <source>
        <dbReference type="Proteomes" id="UP000501003"/>
    </source>
</evidence>
<feature type="domain" description="MobA-like NTP transferase" evidence="19">
    <location>
        <begin position="6"/>
        <end position="129"/>
    </location>
</feature>
<evidence type="ECO:0000256" key="18">
    <source>
        <dbReference type="SAM" id="MobiDB-lite"/>
    </source>
</evidence>
<dbReference type="EC" id="2.3.1.157" evidence="17"/>
<feature type="binding site" evidence="17">
    <location>
        <position position="354"/>
    </location>
    <ligand>
        <name>UDP-N-acetyl-alpha-D-glucosamine</name>
        <dbReference type="ChEBI" id="CHEBI:57705"/>
    </ligand>
</feature>
<evidence type="ECO:0000256" key="16">
    <source>
        <dbReference type="ARBA" id="ARBA00049628"/>
    </source>
</evidence>
<evidence type="ECO:0000256" key="14">
    <source>
        <dbReference type="ARBA" id="ARBA00048247"/>
    </source>
</evidence>
<keyword evidence="6 17" id="KW-0479">Metal-binding</keyword>
<dbReference type="GO" id="GO:0003977">
    <property type="term" value="F:UDP-N-acetylglucosamine diphosphorylase activity"/>
    <property type="evidence" value="ECO:0007669"/>
    <property type="project" value="UniProtKB-UniRule"/>
</dbReference>
<feature type="binding site" evidence="17">
    <location>
        <position position="158"/>
    </location>
    <ligand>
        <name>UDP-N-acetyl-alpha-D-glucosamine</name>
        <dbReference type="ChEBI" id="CHEBI:57705"/>
    </ligand>
</feature>
<comment type="caution">
    <text evidence="17">Lacks conserved residue(s) required for the propagation of feature annotation.</text>
</comment>
<comment type="cofactor">
    <cofactor evidence="17">
        <name>Mg(2+)</name>
        <dbReference type="ChEBI" id="CHEBI:18420"/>
    </cofactor>
    <text evidence="17">Binds 1 Mg(2+) ion per subunit.</text>
</comment>
<comment type="function">
    <text evidence="16 17">Catalyzes the last two sequential reactions in the de novo biosynthetic pathway for UDP-N-acetylglucosamine (UDP-GlcNAc). The C-terminal domain catalyzes the transfer of acetyl group from acetyl coenzyme A to glucosamine-1-phosphate (GlcN-1-P) to produce N-acetylglucosamine-1-phosphate (GlcNAc-1-P), which is converted into UDP-GlcNAc by the transfer of uridine 5-monophosphate (from uridine 5-triphosphate), a reaction catalyzed by the N-terminal domain.</text>
</comment>
<dbReference type="EC" id="2.7.7.23" evidence="17"/>
<dbReference type="GO" id="GO:0000902">
    <property type="term" value="P:cell morphogenesis"/>
    <property type="evidence" value="ECO:0007669"/>
    <property type="project" value="UniProtKB-UniRule"/>
</dbReference>
<dbReference type="InterPro" id="IPR038009">
    <property type="entry name" value="GlmU_C_LbH"/>
</dbReference>
<evidence type="ECO:0000256" key="3">
    <source>
        <dbReference type="ARBA" id="ARBA00022490"/>
    </source>
</evidence>
<dbReference type="CDD" id="cd02540">
    <property type="entry name" value="GT2_GlmU_N_bac"/>
    <property type="match status" value="1"/>
</dbReference>
<organism evidence="20 21">
    <name type="scientific">Aquiluna borgnonia</name>
    <dbReference type="NCBI Taxonomy" id="2499157"/>
    <lineage>
        <taxon>Bacteria</taxon>
        <taxon>Bacillati</taxon>
        <taxon>Actinomycetota</taxon>
        <taxon>Actinomycetes</taxon>
        <taxon>Micrococcales</taxon>
        <taxon>Microbacteriaceae</taxon>
        <taxon>Luna cluster</taxon>
        <taxon>Luna-1 subcluster</taxon>
        <taxon>Aquiluna</taxon>
    </lineage>
</organism>
<keyword evidence="7 17" id="KW-0677">Repeat</keyword>
<dbReference type="NCBIfam" id="NF010932">
    <property type="entry name" value="PRK14352.1"/>
    <property type="match status" value="1"/>
</dbReference>
<feature type="region of interest" description="Disordered" evidence="18">
    <location>
        <begin position="454"/>
        <end position="473"/>
    </location>
</feature>
<comment type="similarity">
    <text evidence="1 17">In the C-terminal section; belongs to the transferase hexapeptide repeat family.</text>
</comment>
<keyword evidence="11 17" id="KW-0511">Multifunctional enzyme</keyword>
<comment type="subcellular location">
    <subcellularLocation>
        <location evidence="17">Cytoplasm</location>
    </subcellularLocation>
</comment>
<sequence>MRQLAVVVLAAGEGTRMKSSTPKVLHEMAGLPLIGHVLATAHSLRADHVVAVLRHELERIEQYVSSFYPSTLIAAQDEVPGTGRATEAALSVLPADFAGDVVVLSGDVPLLDVQSIEQLLEIHRENQNSGTLISAMLEDPTGYGRIVRSRESFVGIVEQKDASEAELRIQEVNAGVYIFDHAHLRNALERVTTENAQREKYLTDVAALMLEQGQQVSAHPINDNWLVAGVNDRHQLQNVASELNSRIIRAWQLAGVTVVEPQSTWIDVTVQLARDVTILPSTRLKGFTSVGAGSVIGPDTDLTDVRVGSGVTISRTQGSASEIEDGASVGPFAYLRPGTSLGADGKIGTFVETKNAKIAAGAKVPHLSYVGDAEIGEGSNIGAGTIFANYDGVNKNRTVIGKQARTGSGNVFVAPITIGDGAYTAAGSTIRRDVEPGALALSVTPQKNLAGWVLDKRPGSKSAEAAQRSSDAS</sequence>
<dbReference type="Pfam" id="PF12804">
    <property type="entry name" value="NTP_transf_3"/>
    <property type="match status" value="1"/>
</dbReference>
<gene>
    <name evidence="17 20" type="primary">glmU</name>
    <name evidence="20" type="ORF">HRU87_01830</name>
</gene>
<evidence type="ECO:0000256" key="5">
    <source>
        <dbReference type="ARBA" id="ARBA00022695"/>
    </source>
</evidence>
<feature type="binding site" evidence="17">
    <location>
        <position position="408"/>
    </location>
    <ligand>
        <name>acetyl-CoA</name>
        <dbReference type="ChEBI" id="CHEBI:57288"/>
    </ligand>
</feature>
<feature type="region of interest" description="Pyrophosphorylase" evidence="17">
    <location>
        <begin position="1"/>
        <end position="233"/>
    </location>
</feature>
<dbReference type="GO" id="GO:0006048">
    <property type="term" value="P:UDP-N-acetylglucosamine biosynthetic process"/>
    <property type="evidence" value="ECO:0007669"/>
    <property type="project" value="UniProtKB-UniPathway"/>
</dbReference>
<dbReference type="AlphaFoldDB" id="A0A7D4QME8"/>
<evidence type="ECO:0000256" key="12">
    <source>
        <dbReference type="ARBA" id="ARBA00023315"/>
    </source>
</evidence>
<comment type="pathway">
    <text evidence="17">Bacterial outer membrane biogenesis; LPS lipid A biosynthesis.</text>
</comment>
<evidence type="ECO:0000256" key="7">
    <source>
        <dbReference type="ARBA" id="ARBA00022737"/>
    </source>
</evidence>
<evidence type="ECO:0000256" key="13">
    <source>
        <dbReference type="ARBA" id="ARBA00023316"/>
    </source>
</evidence>
<accession>A0A7D4QME8</accession>
<dbReference type="UniPathway" id="UPA00113">
    <property type="reaction ID" value="UER00532"/>
</dbReference>
<feature type="binding site" evidence="17">
    <location>
        <position position="231"/>
    </location>
    <ligand>
        <name>Mg(2+)</name>
        <dbReference type="ChEBI" id="CHEBI:18420"/>
    </ligand>
</feature>
<feature type="binding site" evidence="17">
    <location>
        <position position="173"/>
    </location>
    <ligand>
        <name>UDP-N-acetyl-alpha-D-glucosamine</name>
        <dbReference type="ChEBI" id="CHEBI:57705"/>
    </ligand>
</feature>
<feature type="binding site" evidence="17">
    <location>
        <position position="426"/>
    </location>
    <ligand>
        <name>acetyl-CoA</name>
        <dbReference type="ChEBI" id="CHEBI:57288"/>
    </ligand>
</feature>
<dbReference type="GO" id="GO:0000287">
    <property type="term" value="F:magnesium ion binding"/>
    <property type="evidence" value="ECO:0007669"/>
    <property type="project" value="UniProtKB-UniRule"/>
</dbReference>
<keyword evidence="12 17" id="KW-0012">Acyltransferase</keyword>
<evidence type="ECO:0000256" key="17">
    <source>
        <dbReference type="HAMAP-Rule" id="MF_01631"/>
    </source>
</evidence>
<evidence type="ECO:0000256" key="11">
    <source>
        <dbReference type="ARBA" id="ARBA00023268"/>
    </source>
</evidence>
<dbReference type="InterPro" id="IPR011004">
    <property type="entry name" value="Trimer_LpxA-like_sf"/>
</dbReference>
<dbReference type="GO" id="GO:0005737">
    <property type="term" value="C:cytoplasm"/>
    <property type="evidence" value="ECO:0007669"/>
    <property type="project" value="UniProtKB-SubCell"/>
</dbReference>
<feature type="binding site" evidence="17">
    <location>
        <begin position="9"/>
        <end position="12"/>
    </location>
    <ligand>
        <name>UDP-N-acetyl-alpha-D-glucosamine</name>
        <dbReference type="ChEBI" id="CHEBI:57705"/>
    </ligand>
</feature>
<comment type="pathway">
    <text evidence="17">Nucleotide-sugar biosynthesis; UDP-N-acetyl-alpha-D-glucosamine biosynthesis; N-acetyl-alpha-D-glucosamine 1-phosphate from alpha-D-glucosamine 6-phosphate (route II): step 2/2.</text>
</comment>
<dbReference type="InterPro" id="IPR050065">
    <property type="entry name" value="GlmU-like"/>
</dbReference>
<name>A0A7D4QME8_9MICO</name>